<dbReference type="RefSeq" id="XP_005789125.1">
    <property type="nucleotide sequence ID" value="XM_005789068.1"/>
</dbReference>
<reference evidence="3" key="1">
    <citation type="journal article" date="2013" name="Nature">
        <title>Pan genome of the phytoplankton Emiliania underpins its global distribution.</title>
        <authorList>
            <person name="Read B.A."/>
            <person name="Kegel J."/>
            <person name="Klute M.J."/>
            <person name="Kuo A."/>
            <person name="Lefebvre S.C."/>
            <person name="Maumus F."/>
            <person name="Mayer C."/>
            <person name="Miller J."/>
            <person name="Monier A."/>
            <person name="Salamov A."/>
            <person name="Young J."/>
            <person name="Aguilar M."/>
            <person name="Claverie J.M."/>
            <person name="Frickenhaus S."/>
            <person name="Gonzalez K."/>
            <person name="Herman E.K."/>
            <person name="Lin Y.C."/>
            <person name="Napier J."/>
            <person name="Ogata H."/>
            <person name="Sarno A.F."/>
            <person name="Shmutz J."/>
            <person name="Schroeder D."/>
            <person name="de Vargas C."/>
            <person name="Verret F."/>
            <person name="von Dassow P."/>
            <person name="Valentin K."/>
            <person name="Van de Peer Y."/>
            <person name="Wheeler G."/>
            <person name="Dacks J.B."/>
            <person name="Delwiche C.F."/>
            <person name="Dyhrman S.T."/>
            <person name="Glockner G."/>
            <person name="John U."/>
            <person name="Richards T."/>
            <person name="Worden A.Z."/>
            <person name="Zhang X."/>
            <person name="Grigoriev I.V."/>
            <person name="Allen A.E."/>
            <person name="Bidle K."/>
            <person name="Borodovsky M."/>
            <person name="Bowler C."/>
            <person name="Brownlee C."/>
            <person name="Cock J.M."/>
            <person name="Elias M."/>
            <person name="Gladyshev V.N."/>
            <person name="Groth M."/>
            <person name="Guda C."/>
            <person name="Hadaegh A."/>
            <person name="Iglesias-Rodriguez M.D."/>
            <person name="Jenkins J."/>
            <person name="Jones B.M."/>
            <person name="Lawson T."/>
            <person name="Leese F."/>
            <person name="Lindquist E."/>
            <person name="Lobanov A."/>
            <person name="Lomsadze A."/>
            <person name="Malik S.B."/>
            <person name="Marsh M.E."/>
            <person name="Mackinder L."/>
            <person name="Mock T."/>
            <person name="Mueller-Roeber B."/>
            <person name="Pagarete A."/>
            <person name="Parker M."/>
            <person name="Probert I."/>
            <person name="Quesneville H."/>
            <person name="Raines C."/>
            <person name="Rensing S.A."/>
            <person name="Riano-Pachon D.M."/>
            <person name="Richier S."/>
            <person name="Rokitta S."/>
            <person name="Shiraiwa Y."/>
            <person name="Soanes D.M."/>
            <person name="van der Giezen M."/>
            <person name="Wahlund T.M."/>
            <person name="Williams B."/>
            <person name="Wilson W."/>
            <person name="Wolfe G."/>
            <person name="Wurch L.L."/>
        </authorList>
    </citation>
    <scope>NUCLEOTIDE SEQUENCE</scope>
</reference>
<reference evidence="2" key="2">
    <citation type="submission" date="2024-10" db="UniProtKB">
        <authorList>
            <consortium name="EnsemblProtists"/>
        </authorList>
    </citation>
    <scope>IDENTIFICATION</scope>
</reference>
<evidence type="ECO:0000313" key="2">
    <source>
        <dbReference type="EnsemblProtists" id="EOD36696"/>
    </source>
</evidence>
<organism evidence="2 3">
    <name type="scientific">Emiliania huxleyi (strain CCMP1516)</name>
    <dbReference type="NCBI Taxonomy" id="280463"/>
    <lineage>
        <taxon>Eukaryota</taxon>
        <taxon>Haptista</taxon>
        <taxon>Haptophyta</taxon>
        <taxon>Prymnesiophyceae</taxon>
        <taxon>Isochrysidales</taxon>
        <taxon>Noelaerhabdaceae</taxon>
        <taxon>Emiliania</taxon>
    </lineage>
</organism>
<sequence length="644" mass="69349">MSACADCSIKRSGAIDPDDGCFYCHQCWAKHLIVTRGAGHWCTLCSVQVPAGVGAGLLHVKGSKHLKAAGPEMTLAEQIAAEEAAAASAQDVEAGDIGPAALAPDLINQLRGYFAPQAQNRAGVAADHPRTTLYGSVDSAPANLELVLLGHLIGGDDSSEVYLNVTDPFCLISVGVQGAGKSHTTNCVLETCLLPFAPLSRVRQPMSVLVCHYDQSEANCCEATGLGQPSHGVAGLLELAGSAVSAPCLGHDSLLVLCSPSFYLQRKEYYAGVCVVKPLLFRWGRLKAQQLKMLMKLDESSTQLYVALMLEMLRGYQRARKVPPYQQFMKELEALCSSQQAGPLRQRMQLLSAFIWEAECNESLRDVGADLSEVMAAGRMVVVDLTDPMMAPADANGVFQVLLESFRFKQVHGAGKLVVFDEAHRYMGMAGEGDALAREITDCARLMRHEGLRLMISTQSPKAMPEELLELVTLLVAHRFQSGDWHQYLAKKVPLPEDSFASIRGLSPGEALVYSARPHIASCPDAEVLPIKVRRRLTADRGASRTNHARRTNATAHSGTGVERPTSSGATPAESATSALSAERGVPALRERVRIEGFTVFTELNGRSGVVVSIDRDAGRCGVTLDDQDPISVSVRAERLVSYD</sequence>
<dbReference type="STRING" id="2903.R1FM47"/>
<feature type="compositionally biased region" description="Polar residues" evidence="1">
    <location>
        <begin position="565"/>
        <end position="580"/>
    </location>
</feature>
<keyword evidence="3" id="KW-1185">Reference proteome</keyword>
<evidence type="ECO:0000256" key="1">
    <source>
        <dbReference type="SAM" id="MobiDB-lite"/>
    </source>
</evidence>
<dbReference type="InterPro" id="IPR027417">
    <property type="entry name" value="P-loop_NTPase"/>
</dbReference>
<dbReference type="GeneID" id="17281966"/>
<name>A0A0D3KLR1_EMIH1</name>
<protein>
    <submittedName>
        <fullName evidence="2">Uncharacterized protein</fullName>
    </submittedName>
</protein>
<dbReference type="Proteomes" id="UP000013827">
    <property type="component" value="Unassembled WGS sequence"/>
</dbReference>
<accession>A0A0D3KLR1</accession>
<dbReference type="HOGENOM" id="CLU_425448_0_0_1"/>
<dbReference type="EnsemblProtists" id="EOD36696">
    <property type="protein sequence ID" value="EOD36696"/>
    <property type="gene ID" value="EMIHUDRAFT_200849"/>
</dbReference>
<dbReference type="AlphaFoldDB" id="A0A0D3KLR1"/>
<feature type="region of interest" description="Disordered" evidence="1">
    <location>
        <begin position="539"/>
        <end position="583"/>
    </location>
</feature>
<dbReference type="SUPFAM" id="SSF52540">
    <property type="entry name" value="P-loop containing nucleoside triphosphate hydrolases"/>
    <property type="match status" value="1"/>
</dbReference>
<proteinExistence type="predicted"/>
<dbReference type="KEGG" id="ehx:EMIHUDRAFT_200849"/>
<dbReference type="Gene3D" id="3.40.50.300">
    <property type="entry name" value="P-loop containing nucleotide triphosphate hydrolases"/>
    <property type="match status" value="1"/>
</dbReference>
<dbReference type="PaxDb" id="2903-EOD36696"/>
<dbReference type="eggNOG" id="ENOG502QVRG">
    <property type="taxonomic scope" value="Eukaryota"/>
</dbReference>
<evidence type="ECO:0000313" key="3">
    <source>
        <dbReference type="Proteomes" id="UP000013827"/>
    </source>
</evidence>